<reference evidence="1 2" key="1">
    <citation type="submission" date="2024-07" db="EMBL/GenBank/DDBJ databases">
        <title>Section-level genome sequencing and comparative genomics of Aspergillus sections Usti and Cavernicolus.</title>
        <authorList>
            <consortium name="Lawrence Berkeley National Laboratory"/>
            <person name="Nybo J.L."/>
            <person name="Vesth T.C."/>
            <person name="Theobald S."/>
            <person name="Frisvad J.C."/>
            <person name="Larsen T.O."/>
            <person name="Kjaerboelling I."/>
            <person name="Rothschild-Mancinelli K."/>
            <person name="Lyhne E.K."/>
            <person name="Kogle M.E."/>
            <person name="Barry K."/>
            <person name="Clum A."/>
            <person name="Na H."/>
            <person name="Ledsgaard L."/>
            <person name="Lin J."/>
            <person name="Lipzen A."/>
            <person name="Kuo A."/>
            <person name="Riley R."/>
            <person name="Mondo S."/>
            <person name="Labutti K."/>
            <person name="Haridas S."/>
            <person name="Pangalinan J."/>
            <person name="Salamov A.A."/>
            <person name="Simmons B.A."/>
            <person name="Magnuson J.K."/>
            <person name="Chen J."/>
            <person name="Drula E."/>
            <person name="Henrissat B."/>
            <person name="Wiebenga A."/>
            <person name="Lubbers R.J."/>
            <person name="Gomes A.C."/>
            <person name="Macurrencykelacurrency M.R."/>
            <person name="Stajich J."/>
            <person name="Grigoriev I.V."/>
            <person name="Mortensen U.H."/>
            <person name="De Vries R.P."/>
            <person name="Baker S.E."/>
            <person name="Andersen M.R."/>
        </authorList>
    </citation>
    <scope>NUCLEOTIDE SEQUENCE [LARGE SCALE GENOMIC DNA]</scope>
    <source>
        <strain evidence="1 2">CBS 449.75</strain>
    </source>
</reference>
<organism evidence="1 2">
    <name type="scientific">Aspergillus lucknowensis</name>
    <dbReference type="NCBI Taxonomy" id="176173"/>
    <lineage>
        <taxon>Eukaryota</taxon>
        <taxon>Fungi</taxon>
        <taxon>Dikarya</taxon>
        <taxon>Ascomycota</taxon>
        <taxon>Pezizomycotina</taxon>
        <taxon>Eurotiomycetes</taxon>
        <taxon>Eurotiomycetidae</taxon>
        <taxon>Eurotiales</taxon>
        <taxon>Aspergillaceae</taxon>
        <taxon>Aspergillus</taxon>
        <taxon>Aspergillus subgen. Nidulantes</taxon>
    </lineage>
</organism>
<comment type="caution">
    <text evidence="1">The sequence shown here is derived from an EMBL/GenBank/DDBJ whole genome shotgun (WGS) entry which is preliminary data.</text>
</comment>
<evidence type="ECO:0000313" key="2">
    <source>
        <dbReference type="Proteomes" id="UP001610432"/>
    </source>
</evidence>
<gene>
    <name evidence="1" type="ORF">BJX67DRAFT_22672</name>
</gene>
<sequence length="151" mass="16991">MMLITPSCKRSIIDPREEISGQNYYLSSNWCVVIQQKLGSNWEDCEWLLGEEVPAELRRGRFKIGLGYWANRSLCRPGGQWRGSMISDTPVASRVGFVGGPWGIITTCILHLGLNSDGSITFRLTRPSGSKIKCKHENRDTSDNAWTADER</sequence>
<dbReference type="RefSeq" id="XP_070888220.1">
    <property type="nucleotide sequence ID" value="XM_071025839.1"/>
</dbReference>
<dbReference type="GeneID" id="98140911"/>
<evidence type="ECO:0000313" key="1">
    <source>
        <dbReference type="EMBL" id="KAL2869241.1"/>
    </source>
</evidence>
<keyword evidence="2" id="KW-1185">Reference proteome</keyword>
<name>A0ABR4LXI9_9EURO</name>
<dbReference type="EMBL" id="JBFXLQ010000010">
    <property type="protein sequence ID" value="KAL2869241.1"/>
    <property type="molecule type" value="Genomic_DNA"/>
</dbReference>
<accession>A0ABR4LXI9</accession>
<proteinExistence type="predicted"/>
<dbReference type="Proteomes" id="UP001610432">
    <property type="component" value="Unassembled WGS sequence"/>
</dbReference>
<protein>
    <submittedName>
        <fullName evidence="1">Uncharacterized protein</fullName>
    </submittedName>
</protein>